<dbReference type="EMBL" id="LWHQ01000072">
    <property type="protein sequence ID" value="OAS16633.1"/>
    <property type="molecule type" value="Genomic_DNA"/>
</dbReference>
<evidence type="ECO:0000313" key="3">
    <source>
        <dbReference type="Proteomes" id="UP000078316"/>
    </source>
</evidence>
<accession>A0A179S2C8</accession>
<dbReference type="GO" id="GO:0006629">
    <property type="term" value="P:lipid metabolic process"/>
    <property type="evidence" value="ECO:0007669"/>
    <property type="project" value="InterPro"/>
</dbReference>
<name>A0A179S2C8_9HYPH</name>
<dbReference type="Proteomes" id="UP000078316">
    <property type="component" value="Unassembled WGS sequence"/>
</dbReference>
<dbReference type="Pfam" id="PF01764">
    <property type="entry name" value="Lipase_3"/>
    <property type="match status" value="1"/>
</dbReference>
<comment type="caution">
    <text evidence="2">The sequence shown here is derived from an EMBL/GenBank/DDBJ whole genome shotgun (WGS) entry which is preliminary data.</text>
</comment>
<evidence type="ECO:0000313" key="2">
    <source>
        <dbReference type="EMBL" id="OAS16633.1"/>
    </source>
</evidence>
<reference evidence="2 3" key="1">
    <citation type="submission" date="2016-04" db="EMBL/GenBank/DDBJ databases">
        <authorList>
            <person name="Evans L.H."/>
            <person name="Alamgir A."/>
            <person name="Owens N."/>
            <person name="Weber N.D."/>
            <person name="Virtaneva K."/>
            <person name="Barbian K."/>
            <person name="Babar A."/>
            <person name="Rosenke K."/>
        </authorList>
    </citation>
    <scope>NUCLEOTIDE SEQUENCE [LARGE SCALE GENOMIC DNA]</scope>
    <source>
        <strain evidence="2 3">PMB02</strain>
    </source>
</reference>
<gene>
    <name evidence="2" type="ORF">A5481_28120</name>
</gene>
<protein>
    <recommendedName>
        <fullName evidence="1">Fungal lipase-type domain-containing protein</fullName>
    </recommendedName>
</protein>
<evidence type="ECO:0000259" key="1">
    <source>
        <dbReference type="Pfam" id="PF01764"/>
    </source>
</evidence>
<dbReference type="SUPFAM" id="SSF53474">
    <property type="entry name" value="alpha/beta-Hydrolases"/>
    <property type="match status" value="1"/>
</dbReference>
<organism evidence="2 3">
    <name type="scientific">Methylobacterium platani</name>
    <dbReference type="NCBI Taxonomy" id="427683"/>
    <lineage>
        <taxon>Bacteria</taxon>
        <taxon>Pseudomonadati</taxon>
        <taxon>Pseudomonadota</taxon>
        <taxon>Alphaproteobacteria</taxon>
        <taxon>Hyphomicrobiales</taxon>
        <taxon>Methylobacteriaceae</taxon>
        <taxon>Methylobacterium</taxon>
    </lineage>
</organism>
<dbReference type="InterPro" id="IPR029058">
    <property type="entry name" value="AB_hydrolase_fold"/>
</dbReference>
<dbReference type="STRING" id="427683.A5481_28120"/>
<dbReference type="AlphaFoldDB" id="A0A179S2C8"/>
<proteinExistence type="predicted"/>
<dbReference type="InterPro" id="IPR002921">
    <property type="entry name" value="Fungal_lipase-type"/>
</dbReference>
<feature type="domain" description="Fungal lipase-type" evidence="1">
    <location>
        <begin position="161"/>
        <end position="257"/>
    </location>
</feature>
<sequence>MLSNYLVKMRGSKADLLQQLEKRIASFVSYNGSKPDAGVTSLLGEWSVAWGPVIYQAPHSNVSDNGMMVLRNSATAPDGSTTDTYVVAIAGTAAMSAFDWTHEDGLAGDKGAAITNVVSWTGFVASPSETVSTPEAGRPYISLGTATGLCTLLAMVDPIRKQTLAQYLATVSADVLVVTGHSLGGALSAGLGLYLKQSKAAPGIPTLYVYPTAGASPGNDAFAQGFKDALPRVDVADGAPWQSWNVDIWNTLDVVPQAWSLAAADPTIRTLRNMNGIYGNTPVGTPGGTPTPDLVGALSKRLVTWSTESNVAYTPVEGASIPGHAVTAIPGTATEKPIALAVPPVHPRDFVGQALYQHGLAYMSAIFGENTLPAIETPFVPGVSAETKDELILFFLKLFMLGAGAEEPAPLAAAE</sequence>
<dbReference type="Gene3D" id="3.40.50.1820">
    <property type="entry name" value="alpha/beta hydrolase"/>
    <property type="match status" value="1"/>
</dbReference>